<dbReference type="Pfam" id="PF00150">
    <property type="entry name" value="Cellulase"/>
    <property type="match status" value="1"/>
</dbReference>
<reference evidence="7" key="1">
    <citation type="submission" date="2023-03" db="EMBL/GenBank/DDBJ databases">
        <title>Mating type loci evolution in Malassezia.</title>
        <authorList>
            <person name="Coelho M.A."/>
        </authorList>
    </citation>
    <scope>NUCLEOTIDE SEQUENCE</scope>
    <source>
        <strain evidence="7">CBS 11721</strain>
    </source>
</reference>
<proteinExistence type="inferred from homology"/>
<evidence type="ECO:0000313" key="7">
    <source>
        <dbReference type="EMBL" id="WFD34939.1"/>
    </source>
</evidence>
<dbReference type="GO" id="GO:0004338">
    <property type="term" value="F:glucan exo-1,3-beta-glucosidase activity"/>
    <property type="evidence" value="ECO:0007669"/>
    <property type="project" value="UniProtKB-EC"/>
</dbReference>
<evidence type="ECO:0000259" key="6">
    <source>
        <dbReference type="PROSITE" id="PS50010"/>
    </source>
</evidence>
<evidence type="ECO:0000256" key="1">
    <source>
        <dbReference type="ARBA" id="ARBA00005641"/>
    </source>
</evidence>
<dbReference type="Gene3D" id="1.20.1270.60">
    <property type="entry name" value="Arfaptin homology (AH) domain/BAR domain"/>
    <property type="match status" value="1"/>
</dbReference>
<keyword evidence="5" id="KW-0732">Signal</keyword>
<feature type="region of interest" description="Disordered" evidence="4">
    <location>
        <begin position="1396"/>
        <end position="1437"/>
    </location>
</feature>
<dbReference type="Gene3D" id="1.20.900.10">
    <property type="entry name" value="Dbl homology (DH) domain"/>
    <property type="match status" value="1"/>
</dbReference>
<dbReference type="SUPFAM" id="SSF51445">
    <property type="entry name" value="(Trans)glycosidases"/>
    <property type="match status" value="1"/>
</dbReference>
<keyword evidence="3 7" id="KW-0326">Glycosidase</keyword>
<dbReference type="Pfam" id="PF00621">
    <property type="entry name" value="RhoGEF"/>
    <property type="match status" value="1"/>
</dbReference>
<feature type="compositionally biased region" description="Low complexity" evidence="4">
    <location>
        <begin position="504"/>
        <end position="518"/>
    </location>
</feature>
<evidence type="ECO:0000256" key="2">
    <source>
        <dbReference type="ARBA" id="ARBA00022801"/>
    </source>
</evidence>
<dbReference type="InterPro" id="IPR000219">
    <property type="entry name" value="DH_dom"/>
</dbReference>
<comment type="similarity">
    <text evidence="1">Belongs to the glycosyl hydrolase 5 (cellulase A) family.</text>
</comment>
<evidence type="ECO:0000256" key="4">
    <source>
        <dbReference type="SAM" id="MobiDB-lite"/>
    </source>
</evidence>
<keyword evidence="2 7" id="KW-0378">Hydrolase</keyword>
<feature type="compositionally biased region" description="Pro residues" evidence="4">
    <location>
        <begin position="582"/>
        <end position="592"/>
    </location>
</feature>
<evidence type="ECO:0000256" key="5">
    <source>
        <dbReference type="SAM" id="SignalP"/>
    </source>
</evidence>
<dbReference type="InterPro" id="IPR001547">
    <property type="entry name" value="Glyco_hydro_5"/>
</dbReference>
<feature type="compositionally biased region" description="Polar residues" evidence="4">
    <location>
        <begin position="593"/>
        <end position="603"/>
    </location>
</feature>
<name>A0AAF0EUS9_9BASI</name>
<protein>
    <submittedName>
        <fullName evidence="7">Glucan 1,3-beta-glucosidase</fullName>
        <ecNumber evidence="7">3.2.1.58</ecNumber>
    </submittedName>
</protein>
<evidence type="ECO:0000256" key="3">
    <source>
        <dbReference type="ARBA" id="ARBA00023295"/>
    </source>
</evidence>
<dbReference type="CDD" id="cd00160">
    <property type="entry name" value="RhoGEF"/>
    <property type="match status" value="1"/>
</dbReference>
<dbReference type="SUPFAM" id="SSF48065">
    <property type="entry name" value="DBL homology domain (DH-domain)"/>
    <property type="match status" value="1"/>
</dbReference>
<accession>A0AAF0EUS9</accession>
<feature type="signal peptide" evidence="5">
    <location>
        <begin position="1"/>
        <end position="20"/>
    </location>
</feature>
<feature type="compositionally biased region" description="Basic residues" evidence="4">
    <location>
        <begin position="655"/>
        <end position="666"/>
    </location>
</feature>
<dbReference type="SUPFAM" id="SSF103657">
    <property type="entry name" value="BAR/IMD domain-like"/>
    <property type="match status" value="1"/>
</dbReference>
<dbReference type="EMBL" id="CP119878">
    <property type="protein sequence ID" value="WFD34939.1"/>
    <property type="molecule type" value="Genomic_DNA"/>
</dbReference>
<dbReference type="EC" id="3.2.1.58" evidence="7"/>
<feature type="chain" id="PRO_5042037559" evidence="5">
    <location>
        <begin position="21"/>
        <end position="1437"/>
    </location>
</feature>
<dbReference type="SMART" id="SM00325">
    <property type="entry name" value="RhoGEF"/>
    <property type="match status" value="1"/>
</dbReference>
<feature type="compositionally biased region" description="Polar residues" evidence="4">
    <location>
        <begin position="559"/>
        <end position="572"/>
    </location>
</feature>
<feature type="region of interest" description="Disordered" evidence="4">
    <location>
        <begin position="638"/>
        <end position="681"/>
    </location>
</feature>
<dbReference type="GO" id="GO:0005085">
    <property type="term" value="F:guanyl-nucleotide exchange factor activity"/>
    <property type="evidence" value="ECO:0007669"/>
    <property type="project" value="InterPro"/>
</dbReference>
<gene>
    <name evidence="7" type="ORF">MCUN1_001785</name>
</gene>
<evidence type="ECO:0000313" key="8">
    <source>
        <dbReference type="Proteomes" id="UP001219933"/>
    </source>
</evidence>
<feature type="region of interest" description="Disordered" evidence="4">
    <location>
        <begin position="557"/>
        <end position="604"/>
    </location>
</feature>
<dbReference type="PROSITE" id="PS50010">
    <property type="entry name" value="DH_2"/>
    <property type="match status" value="1"/>
</dbReference>
<dbReference type="InterPro" id="IPR027267">
    <property type="entry name" value="AH/BAR_dom_sf"/>
</dbReference>
<sequence length="1437" mass="159638">MFQRFTFTLFVAVLAVVASARNVLPKNREQRINTLQSRADMPSLRFNYGGEKVRGVGLGGWLVIESFIAPSIFEQTEDDRVVDEWSFGTYTPRRKAERILRNHFDNFITEEDFREIKSYGLNHVRVPFPYWGIRTYPGDPYLRLNQYDKLKEAARWARNNDLYMMIELHTVPGGANGYDHGGKVNQTEWLGNDQNEQRTRDILAILAEEFSKDEYTHVTGITLVNEPNGNRDQIYSFYRSAYDSVRNPTGNSNTPLLVMIGDAFQNPADNDFWHNKMNAPRFQNVMIDTHVYSIFDDNSVSQTLGQRIDYWCGLHDGFRNASRHLYQLVGEWSPAFTDCAPRLNGRFIGARYDGTFPGSSRVGSCSRRSGNSKNWTDKYKQQLARSFGAQSSAYEGGTGWVMWTWRTEGHNADDWSYRAGVRGGWIPRNVDDRQFSCSKFAQYAPEPAQSHMAEQHMNDAALFGPPLVQDVRVPSVPSIPPERKSRRLLRMPRSFSRLSDMRKSSSGSTASASSTSTTPTLHHVQSIERLALRQHSTSSMGSSGTVTPNLGLVPLYPRSRQSSTRSNVSEQVPLTPEMEFPPELPYPTPPQFRTPSAASTASSDLRDLGEHAVTTHIDDAFAQDTGARVEALSHSFQKLDPASPSKTPRVETTSRRRKGTPIKRMPKSTEAPPPMPDMASRASNMNLRRLFRSPAHERPQITHIPPVPTIRDKTQIAASQASRRTHAIRELIDTERSYAADLTVVRDVYLYRARQLAGLSPTPSLNQRPSISRLNSVASIYDAPNSAPLSVMRHTESSDGLSLYTPPLSSSRSVTSLSSSFSSGMASSGAPMNANDIAIVFAGLEPCVSLANTMVAELEAVGDNVARVFLDNIDTIERVYTLYCARHEAAAARLADLSSTPGAAAFLRECDEIARKQSTAWDLLSLLIKPVQRILKYPLLLHAIITCTSASLPEYDLLTAAAQQIEAVADRINAYKKRLDDVGQHGFASPQPSRNAFWLNGGTLRIGRSSSRADAPGIDTEGLLVSLRARLTQHEHSLDKFAQECVVWIELARNRFNVQCAFIDQWIQLYELKGSPPETERLHSYAVVLRGSLTTLVMDQLEAEFDQSVLAVIREAHSIVSRARTVAMNRDAKEPEYRRYQSELAKRPKLKPTASVLTFISLHEQLLEELPLLLHNLEIILDSCFCAFARIQRAYHLAIIKETGIFDSDAPSRARAASAATLPEPGIGAVPSFPPSPATARRMSDISNPASHMDLATPRAKGGHKLEPPVALVTHPSSGQTPKVAPRRSIQNTHMSPVWNSPSGTIASVATSYASAAEDVFANTSQFSLAPTPRVLYADNQPYPNTPRVSHGTEKRASSGLNTSPRSRVPDAMSYYEENGANTTFYRDAHEHVNDGDYQMYPPPLTSASLGAPLTGRVLPMSPPPRPPRQSQRQVDS</sequence>
<keyword evidence="8" id="KW-1185">Reference proteome</keyword>
<dbReference type="GO" id="GO:0009986">
    <property type="term" value="C:cell surface"/>
    <property type="evidence" value="ECO:0007669"/>
    <property type="project" value="TreeGrafter"/>
</dbReference>
<dbReference type="InterPro" id="IPR050386">
    <property type="entry name" value="Glycosyl_hydrolase_5"/>
</dbReference>
<feature type="domain" description="DH" evidence="6">
    <location>
        <begin position="723"/>
        <end position="975"/>
    </location>
</feature>
<feature type="region of interest" description="Disordered" evidence="4">
    <location>
        <begin position="473"/>
        <end position="525"/>
    </location>
</feature>
<organism evidence="7 8">
    <name type="scientific">Malassezia cuniculi</name>
    <dbReference type="NCBI Taxonomy" id="948313"/>
    <lineage>
        <taxon>Eukaryota</taxon>
        <taxon>Fungi</taxon>
        <taxon>Dikarya</taxon>
        <taxon>Basidiomycota</taxon>
        <taxon>Ustilaginomycotina</taxon>
        <taxon>Malasseziomycetes</taxon>
        <taxon>Malasseziales</taxon>
        <taxon>Malasseziaceae</taxon>
        <taxon>Malassezia</taxon>
    </lineage>
</organism>
<dbReference type="GO" id="GO:0005576">
    <property type="term" value="C:extracellular region"/>
    <property type="evidence" value="ECO:0007669"/>
    <property type="project" value="TreeGrafter"/>
</dbReference>
<dbReference type="GO" id="GO:0009251">
    <property type="term" value="P:glucan catabolic process"/>
    <property type="evidence" value="ECO:0007669"/>
    <property type="project" value="TreeGrafter"/>
</dbReference>
<dbReference type="Proteomes" id="UP001219933">
    <property type="component" value="Chromosome 2"/>
</dbReference>
<feature type="region of interest" description="Disordered" evidence="4">
    <location>
        <begin position="1338"/>
        <end position="1369"/>
    </location>
</feature>
<dbReference type="PANTHER" id="PTHR31297:SF42">
    <property type="entry name" value="GLYCOSIDE HYDROLASE FAMILY 5 DOMAIN-CONTAINING PROTEIN"/>
    <property type="match status" value="1"/>
</dbReference>
<dbReference type="PANTHER" id="PTHR31297">
    <property type="entry name" value="GLUCAN ENDO-1,6-BETA-GLUCOSIDASE B"/>
    <property type="match status" value="1"/>
</dbReference>
<dbReference type="InterPro" id="IPR035899">
    <property type="entry name" value="DBL_dom_sf"/>
</dbReference>
<dbReference type="InterPro" id="IPR017853">
    <property type="entry name" value="GH"/>
</dbReference>
<dbReference type="Gene3D" id="3.20.20.80">
    <property type="entry name" value="Glycosidases"/>
    <property type="match status" value="1"/>
</dbReference>